<dbReference type="GeneTree" id="ENSGT00980000201435"/>
<reference evidence="1" key="2">
    <citation type="submission" date="2021-03" db="UniProtKB">
        <authorList>
            <consortium name="Ensembl"/>
        </authorList>
    </citation>
    <scope>IDENTIFICATION</scope>
</reference>
<sequence>MAMNAKRPRLDEAPTLLIRICDAFVRTPVNIISPIIKAKASVRVFYKLQGHLLEKILRETGEGFGLELSNILWRQLTENSHSDTEGNIFIEYRASKPLDTDTFALYKDCIEKQLKESGIRNVLIHQVKDQITVCQPLITEIDYRIHKVTSTYQRQLVGDGNLVDAELHSIQTQLAELHQNPIQVAVFSHNGVGKSFLLNLLLLLTEENKEELEANGLKKIQTLQAIDEHAEVRMVKDDYCTELPEAESRENANSFGNLRDYFTDQKRISIEPYLLPQKEICYSYNSTTKCIFSLRYGASFQMRVDYLDKKQIQNQLFELKFLEPGNVYYWGWFLDKN</sequence>
<accession>A0A803J9V5</accession>
<evidence type="ECO:0000313" key="1">
    <source>
        <dbReference type="Ensembl" id="ENSXETP00000104610"/>
    </source>
</evidence>
<name>A0A803J9V5_XENTR</name>
<dbReference type="InParanoid" id="A0A803J9V5"/>
<protein>
    <submittedName>
        <fullName evidence="1">Uncharacterized protein</fullName>
    </submittedName>
</protein>
<dbReference type="Ensembl" id="ENSXETT00000121929">
    <property type="protein sequence ID" value="ENSXETP00000104610"/>
    <property type="gene ID" value="ENSXETG00000044296"/>
</dbReference>
<dbReference type="AlphaFoldDB" id="A0A803J9V5"/>
<reference evidence="1" key="1">
    <citation type="journal article" date="2010" name="Science">
        <title>The genome of the Western clawed frog Xenopus tropicalis.</title>
        <authorList>
            <person name="Hellsten U."/>
            <person name="Harland R.M."/>
            <person name="Gilchrist M.J."/>
            <person name="Hendrix D."/>
            <person name="Jurka J."/>
            <person name="Kapitonov V."/>
            <person name="Ovcharenko I."/>
            <person name="Putnam N.H."/>
            <person name="Shu S."/>
            <person name="Taher L."/>
            <person name="Blitz I.L."/>
            <person name="Blumberg B."/>
            <person name="Dichmann D.S."/>
            <person name="Dubchak I."/>
            <person name="Amaya E."/>
            <person name="Detter J.C."/>
            <person name="Fletcher R."/>
            <person name="Gerhard D.S."/>
            <person name="Goodstein D."/>
            <person name="Graves T."/>
            <person name="Grigoriev I.V."/>
            <person name="Grimwood J."/>
            <person name="Kawashima T."/>
            <person name="Lindquist E."/>
            <person name="Lucas S.M."/>
            <person name="Mead P.E."/>
            <person name="Mitros T."/>
            <person name="Ogino H."/>
            <person name="Ohta Y."/>
            <person name="Poliakov A.V."/>
            <person name="Pollet N."/>
            <person name="Robert J."/>
            <person name="Salamov A."/>
            <person name="Sater A.K."/>
            <person name="Schmutz J."/>
            <person name="Terry A."/>
            <person name="Vize P.D."/>
            <person name="Warren W.C."/>
            <person name="Wells D."/>
            <person name="Wills A."/>
            <person name="Wilson R.K."/>
            <person name="Zimmerman L.B."/>
            <person name="Zorn A.M."/>
            <person name="Grainger R."/>
            <person name="Grammer T."/>
            <person name="Khokha M.K."/>
            <person name="Richardson P.M."/>
            <person name="Rokhsar D.S."/>
        </authorList>
    </citation>
    <scope>NUCLEOTIDE SEQUENCE [LARGE SCALE GENOMIC DNA]</scope>
    <source>
        <strain evidence="1">Nigerian</strain>
    </source>
</reference>
<proteinExistence type="predicted"/>
<dbReference type="SUPFAM" id="SSF52540">
    <property type="entry name" value="P-loop containing nucleoside triphosphate hydrolases"/>
    <property type="match status" value="1"/>
</dbReference>
<dbReference type="InterPro" id="IPR027417">
    <property type="entry name" value="P-loop_NTPase"/>
</dbReference>
<organism evidence="1">
    <name type="scientific">Xenopus tropicalis</name>
    <name type="common">Western clawed frog</name>
    <name type="synonym">Silurana tropicalis</name>
    <dbReference type="NCBI Taxonomy" id="8364"/>
    <lineage>
        <taxon>Eukaryota</taxon>
        <taxon>Metazoa</taxon>
        <taxon>Chordata</taxon>
        <taxon>Craniata</taxon>
        <taxon>Vertebrata</taxon>
        <taxon>Euteleostomi</taxon>
        <taxon>Amphibia</taxon>
        <taxon>Batrachia</taxon>
        <taxon>Anura</taxon>
        <taxon>Pipoidea</taxon>
        <taxon>Pipidae</taxon>
        <taxon>Xenopodinae</taxon>
        <taxon>Xenopus</taxon>
        <taxon>Silurana</taxon>
    </lineage>
</organism>